<dbReference type="GO" id="GO:0007186">
    <property type="term" value="P:G protein-coupled receptor signaling pathway"/>
    <property type="evidence" value="ECO:0007669"/>
    <property type="project" value="InterPro"/>
</dbReference>
<evidence type="ECO:0000259" key="2">
    <source>
        <dbReference type="PROSITE" id="PS50058"/>
    </source>
</evidence>
<dbReference type="InterPro" id="IPR015898">
    <property type="entry name" value="G-protein_gamma-like_dom"/>
</dbReference>
<keyword evidence="4" id="KW-1185">Reference proteome</keyword>
<dbReference type="Gene3D" id="4.10.260.10">
    <property type="entry name" value="Transducin (heterotrimeric G protein), gamma chain"/>
    <property type="match status" value="1"/>
</dbReference>
<dbReference type="EMBL" id="JBBHLL010000062">
    <property type="protein sequence ID" value="KAK7821882.1"/>
    <property type="molecule type" value="Genomic_DNA"/>
</dbReference>
<dbReference type="PROSITE" id="PS50058">
    <property type="entry name" value="G_PROTEIN_GAMMA"/>
    <property type="match status" value="1"/>
</dbReference>
<dbReference type="SUPFAM" id="SSF48670">
    <property type="entry name" value="Transducin (heterotrimeric G protein), gamma chain"/>
    <property type="match status" value="1"/>
</dbReference>
<sequence length="120" mass="13182">MGRSPLSPNQCPLQRDVRPEKRRERPVPGGVAQAGGRRGEDQGLAAAELQQYCMHNACKDALLLGATAGSNPFRESSQKDKKKLPQMGLLLKKNYTGSDVVQVIRHSSCGRPPVTPLYEW</sequence>
<feature type="region of interest" description="Disordered" evidence="1">
    <location>
        <begin position="1"/>
        <end position="39"/>
    </location>
</feature>
<dbReference type="InterPro" id="IPR036284">
    <property type="entry name" value="GGL_sf"/>
</dbReference>
<proteinExistence type="predicted"/>
<evidence type="ECO:0000313" key="4">
    <source>
        <dbReference type="Proteomes" id="UP001488838"/>
    </source>
</evidence>
<organism evidence="3 4">
    <name type="scientific">Myodes glareolus</name>
    <name type="common">Bank vole</name>
    <name type="synonym">Clethrionomys glareolus</name>
    <dbReference type="NCBI Taxonomy" id="447135"/>
    <lineage>
        <taxon>Eukaryota</taxon>
        <taxon>Metazoa</taxon>
        <taxon>Chordata</taxon>
        <taxon>Craniata</taxon>
        <taxon>Vertebrata</taxon>
        <taxon>Euteleostomi</taxon>
        <taxon>Mammalia</taxon>
        <taxon>Eutheria</taxon>
        <taxon>Euarchontoglires</taxon>
        <taxon>Glires</taxon>
        <taxon>Rodentia</taxon>
        <taxon>Myomorpha</taxon>
        <taxon>Muroidea</taxon>
        <taxon>Cricetidae</taxon>
        <taxon>Arvicolinae</taxon>
        <taxon>Myodes</taxon>
    </lineage>
</organism>
<gene>
    <name evidence="3" type="ORF">U0070_004846</name>
</gene>
<reference evidence="3 4" key="1">
    <citation type="journal article" date="2023" name="bioRxiv">
        <title>Conserved and derived expression patterns and positive selection on dental genes reveal complex evolutionary context of ever-growing rodent molars.</title>
        <authorList>
            <person name="Calamari Z.T."/>
            <person name="Song A."/>
            <person name="Cohen E."/>
            <person name="Akter M."/>
            <person name="Roy R.D."/>
            <person name="Hallikas O."/>
            <person name="Christensen M.M."/>
            <person name="Li P."/>
            <person name="Marangoni P."/>
            <person name="Jernvall J."/>
            <person name="Klein O.D."/>
        </authorList>
    </citation>
    <scope>NUCLEOTIDE SEQUENCE [LARGE SCALE GENOMIC DNA]</scope>
    <source>
        <strain evidence="3">V071</strain>
    </source>
</reference>
<evidence type="ECO:0000256" key="1">
    <source>
        <dbReference type="SAM" id="MobiDB-lite"/>
    </source>
</evidence>
<protein>
    <recommendedName>
        <fullName evidence="2">G protein gamma domain-containing protein</fullName>
    </recommendedName>
</protein>
<feature type="compositionally biased region" description="Polar residues" evidence="1">
    <location>
        <begin position="1"/>
        <end position="12"/>
    </location>
</feature>
<feature type="compositionally biased region" description="Basic and acidic residues" evidence="1">
    <location>
        <begin position="15"/>
        <end position="26"/>
    </location>
</feature>
<dbReference type="Proteomes" id="UP001488838">
    <property type="component" value="Unassembled WGS sequence"/>
</dbReference>
<name>A0AAW0J567_MYOGA</name>
<accession>A0AAW0J567</accession>
<dbReference type="AlphaFoldDB" id="A0AAW0J567"/>
<feature type="domain" description="G protein gamma" evidence="2">
    <location>
        <begin position="45"/>
        <end position="77"/>
    </location>
</feature>
<comment type="caution">
    <text evidence="3">The sequence shown here is derived from an EMBL/GenBank/DDBJ whole genome shotgun (WGS) entry which is preliminary data.</text>
</comment>
<evidence type="ECO:0000313" key="3">
    <source>
        <dbReference type="EMBL" id="KAK7821882.1"/>
    </source>
</evidence>